<evidence type="ECO:0000256" key="7">
    <source>
        <dbReference type="ARBA" id="ARBA00023125"/>
    </source>
</evidence>
<proteinExistence type="inferred from homology"/>
<feature type="domain" description="C2H2-type" evidence="11">
    <location>
        <begin position="230"/>
        <end position="257"/>
    </location>
</feature>
<comment type="similarity">
    <text evidence="2">Belongs to the hunchback C2H2-type zinc-finger protein family.</text>
</comment>
<dbReference type="FunFam" id="3.30.160.60:FF:000614">
    <property type="entry name" value="Zinc finger protein 142"/>
    <property type="match status" value="1"/>
</dbReference>
<keyword evidence="7" id="KW-0238">DNA-binding</keyword>
<dbReference type="Pfam" id="PF00096">
    <property type="entry name" value="zf-C2H2"/>
    <property type="match status" value="2"/>
</dbReference>
<dbReference type="FunFam" id="3.30.160.60:FF:000448">
    <property type="entry name" value="RE1-silencing transcription factor A"/>
    <property type="match status" value="1"/>
</dbReference>
<keyword evidence="3 10" id="KW-0479">Metal-binding</keyword>
<evidence type="ECO:0000256" key="8">
    <source>
        <dbReference type="ARBA" id="ARBA00023242"/>
    </source>
</evidence>
<reference evidence="14" key="1">
    <citation type="submission" date="2023-01" db="EMBL/GenBank/DDBJ databases">
        <title>Key to firefly adult light organ development and bioluminescence: homeobox transcription factors regulate luciferase expression and transportation to peroxisome.</title>
        <authorList>
            <person name="Fu X."/>
        </authorList>
    </citation>
    <scope>NUCLEOTIDE SEQUENCE [LARGE SCALE GENOMIC DNA]</scope>
</reference>
<keyword evidence="6 10" id="KW-0862">Zinc</keyword>
<dbReference type="SUPFAM" id="SSF57667">
    <property type="entry name" value="beta-beta-alpha zinc fingers"/>
    <property type="match status" value="3"/>
</dbReference>
<dbReference type="AlphaFoldDB" id="A0AAN7P2P8"/>
<dbReference type="SMART" id="SM00355">
    <property type="entry name" value="ZnF_C2H2"/>
    <property type="match status" value="6"/>
</dbReference>
<dbReference type="EMBL" id="JARPUR010000003">
    <property type="protein sequence ID" value="KAK4879190.1"/>
    <property type="molecule type" value="Genomic_DNA"/>
</dbReference>
<keyword evidence="14" id="KW-1185">Reference proteome</keyword>
<comment type="caution">
    <text evidence="13">The sequence shown here is derived from an EMBL/GenBank/DDBJ whole genome shotgun (WGS) entry which is preliminary data.</text>
</comment>
<dbReference type="InterPro" id="IPR036236">
    <property type="entry name" value="Znf_C2H2_sf"/>
</dbReference>
<feature type="domain" description="C2H2-type" evidence="11">
    <location>
        <begin position="258"/>
        <end position="285"/>
    </location>
</feature>
<dbReference type="Proteomes" id="UP001353858">
    <property type="component" value="Unassembled WGS sequence"/>
</dbReference>
<feature type="binding site" evidence="10">
    <location>
        <position position="8"/>
    </location>
    <ligand>
        <name>Zn(2+)</name>
        <dbReference type="ChEBI" id="CHEBI:29105"/>
    </ligand>
</feature>
<dbReference type="PROSITE" id="PS50157">
    <property type="entry name" value="ZINC_FINGER_C2H2_2"/>
    <property type="match status" value="4"/>
</dbReference>
<dbReference type="GO" id="GO:0003677">
    <property type="term" value="F:DNA binding"/>
    <property type="evidence" value="ECO:0007669"/>
    <property type="project" value="UniProtKB-KW"/>
</dbReference>
<evidence type="ECO:0000256" key="10">
    <source>
        <dbReference type="PROSITE-ProRule" id="PRU01263"/>
    </source>
</evidence>
<dbReference type="Gene3D" id="3.30.160.60">
    <property type="entry name" value="Classic Zinc Finger"/>
    <property type="match status" value="5"/>
</dbReference>
<gene>
    <name evidence="13" type="ORF">RN001_007336</name>
</gene>
<evidence type="ECO:0000259" key="12">
    <source>
        <dbReference type="PROSITE" id="PS51915"/>
    </source>
</evidence>
<name>A0AAN7P2P8_9COLE</name>
<evidence type="ECO:0000256" key="9">
    <source>
        <dbReference type="PROSITE-ProRule" id="PRU00042"/>
    </source>
</evidence>
<evidence type="ECO:0000313" key="13">
    <source>
        <dbReference type="EMBL" id="KAK4879190.1"/>
    </source>
</evidence>
<dbReference type="FunFam" id="3.30.160.60:FF:000446">
    <property type="entry name" value="Zinc finger protein"/>
    <property type="match status" value="1"/>
</dbReference>
<comment type="subcellular location">
    <subcellularLocation>
        <location evidence="1">Nucleus</location>
    </subcellularLocation>
</comment>
<dbReference type="GO" id="GO:0008270">
    <property type="term" value="F:zinc ion binding"/>
    <property type="evidence" value="ECO:0007669"/>
    <property type="project" value="UniProtKB-UniRule"/>
</dbReference>
<organism evidence="13 14">
    <name type="scientific">Aquatica leii</name>
    <dbReference type="NCBI Taxonomy" id="1421715"/>
    <lineage>
        <taxon>Eukaryota</taxon>
        <taxon>Metazoa</taxon>
        <taxon>Ecdysozoa</taxon>
        <taxon>Arthropoda</taxon>
        <taxon>Hexapoda</taxon>
        <taxon>Insecta</taxon>
        <taxon>Pterygota</taxon>
        <taxon>Neoptera</taxon>
        <taxon>Endopterygota</taxon>
        <taxon>Coleoptera</taxon>
        <taxon>Polyphaga</taxon>
        <taxon>Elateriformia</taxon>
        <taxon>Elateroidea</taxon>
        <taxon>Lampyridae</taxon>
        <taxon>Luciolinae</taxon>
        <taxon>Aquatica</taxon>
    </lineage>
</organism>
<feature type="domain" description="C2H2-type" evidence="11">
    <location>
        <begin position="202"/>
        <end position="229"/>
    </location>
</feature>
<feature type="domain" description="C2H2-type" evidence="11">
    <location>
        <begin position="286"/>
        <end position="313"/>
    </location>
</feature>
<feature type="binding site" evidence="10">
    <location>
        <position position="11"/>
    </location>
    <ligand>
        <name>Zn(2+)</name>
        <dbReference type="ChEBI" id="CHEBI:29105"/>
    </ligand>
</feature>
<dbReference type="GO" id="GO:0005634">
    <property type="term" value="C:nucleus"/>
    <property type="evidence" value="ECO:0007669"/>
    <property type="project" value="UniProtKB-SubCell"/>
</dbReference>
<keyword evidence="5 9" id="KW-0863">Zinc-finger</keyword>
<evidence type="ECO:0000256" key="2">
    <source>
        <dbReference type="ARBA" id="ARBA00007746"/>
    </source>
</evidence>
<evidence type="ECO:0000256" key="1">
    <source>
        <dbReference type="ARBA" id="ARBA00004123"/>
    </source>
</evidence>
<feature type="domain" description="ZAD" evidence="12">
    <location>
        <begin position="6"/>
        <end position="98"/>
    </location>
</feature>
<sequence>MSEKTIICRICLLEIVKTEQYYFLNNDNELKLQSKLLDLLPEIVSIQLTEFKRLTLACLQELNITTNPIACNKCITTIDEIYEFKQLCIQTELIIRNLRQQGAIKEELLHNNIKVELSDLQIISNDCLEINTDVPVYIEEPSKTELYYCHKCDFNTNTKTSLIRHLYHKNLKAHICEDAVEKPYIFDSNKTLLTKHTDEKQFKCSICDYCSDRMEQLKSHMCKHTGEKPFKCNICDYCSIYNSNLKIHMRNHTTEKVFKCNICDYCSNRMDQLKSHMCKHTGKKPFKCNICDYCSIYNSNLKTHMRKHTNEKPFKCNICDYCSSRMDQLKSHM</sequence>
<dbReference type="InterPro" id="IPR012934">
    <property type="entry name" value="Znf_AD"/>
</dbReference>
<evidence type="ECO:0000256" key="6">
    <source>
        <dbReference type="ARBA" id="ARBA00022833"/>
    </source>
</evidence>
<dbReference type="PANTHER" id="PTHR24379:SF121">
    <property type="entry name" value="C2H2-TYPE DOMAIN-CONTAINING PROTEIN"/>
    <property type="match status" value="1"/>
</dbReference>
<dbReference type="SMART" id="SM00868">
    <property type="entry name" value="zf-AD"/>
    <property type="match status" value="1"/>
</dbReference>
<evidence type="ECO:0000256" key="3">
    <source>
        <dbReference type="ARBA" id="ARBA00022723"/>
    </source>
</evidence>
<keyword evidence="8" id="KW-0539">Nucleus</keyword>
<evidence type="ECO:0000259" key="11">
    <source>
        <dbReference type="PROSITE" id="PS50157"/>
    </source>
</evidence>
<accession>A0AAN7P2P8</accession>
<dbReference type="PROSITE" id="PS51915">
    <property type="entry name" value="ZAD"/>
    <property type="match status" value="1"/>
</dbReference>
<feature type="binding site" evidence="10">
    <location>
        <position position="71"/>
    </location>
    <ligand>
        <name>Zn(2+)</name>
        <dbReference type="ChEBI" id="CHEBI:29105"/>
    </ligand>
</feature>
<dbReference type="InterPro" id="IPR013087">
    <property type="entry name" value="Znf_C2H2_type"/>
</dbReference>
<protein>
    <submittedName>
        <fullName evidence="13">Uncharacterized protein</fullName>
    </submittedName>
</protein>
<evidence type="ECO:0000256" key="5">
    <source>
        <dbReference type="ARBA" id="ARBA00022771"/>
    </source>
</evidence>
<dbReference type="FunFam" id="3.30.160.60:FF:000882">
    <property type="entry name" value="Predicted gene, 21060"/>
    <property type="match status" value="1"/>
</dbReference>
<evidence type="ECO:0000313" key="14">
    <source>
        <dbReference type="Proteomes" id="UP001353858"/>
    </source>
</evidence>
<evidence type="ECO:0000256" key="4">
    <source>
        <dbReference type="ARBA" id="ARBA00022737"/>
    </source>
</evidence>
<feature type="binding site" evidence="10">
    <location>
        <position position="74"/>
    </location>
    <ligand>
        <name>Zn(2+)</name>
        <dbReference type="ChEBI" id="CHEBI:29105"/>
    </ligand>
</feature>
<keyword evidence="4" id="KW-0677">Repeat</keyword>
<dbReference type="PANTHER" id="PTHR24379">
    <property type="entry name" value="KRAB AND ZINC FINGER DOMAIN-CONTAINING"/>
    <property type="match status" value="1"/>
</dbReference>